<dbReference type="Gene3D" id="1.10.10.1940">
    <property type="match status" value="1"/>
</dbReference>
<reference evidence="2 3" key="1">
    <citation type="submission" date="2019-01" db="EMBL/GenBank/DDBJ databases">
        <authorList>
            <person name="Ferrante I. M."/>
        </authorList>
    </citation>
    <scope>NUCLEOTIDE SEQUENCE [LARGE SCALE GENOMIC DNA]</scope>
    <source>
        <strain evidence="2 3">B856</strain>
    </source>
</reference>
<dbReference type="Proteomes" id="UP000291116">
    <property type="component" value="Unassembled WGS sequence"/>
</dbReference>
<proteinExistence type="predicted"/>
<organism evidence="2 3">
    <name type="scientific">Pseudo-nitzschia multistriata</name>
    <dbReference type="NCBI Taxonomy" id="183589"/>
    <lineage>
        <taxon>Eukaryota</taxon>
        <taxon>Sar</taxon>
        <taxon>Stramenopiles</taxon>
        <taxon>Ochrophyta</taxon>
        <taxon>Bacillariophyta</taxon>
        <taxon>Bacillariophyceae</taxon>
        <taxon>Bacillariophycidae</taxon>
        <taxon>Bacillariales</taxon>
        <taxon>Bacillariaceae</taxon>
        <taxon>Pseudo-nitzschia</taxon>
    </lineage>
</organism>
<dbReference type="AlphaFoldDB" id="A0A448ZNN0"/>
<sequence length="287" mass="31441">MHSLPVVLPIDRVQWPPGTRQSSVMPRSDRVYAHRVVWPTDSFSSLSDISEAGKNVPFRKDALLERGNKPGTFFPEVDGDAANFVVDAIEALGMSAVLDFAARIATAGEAKQPSCDEGIRRGGSRSGLAGRFRNPCAVSWASSGIESCDSCSFKMVTSTTGHIPIVCAPRDLPSDGSCSCNHNDNPPEVEPTVSPVMAPTPKPATDPSCLDDPAFRFRDRKKFDCARAARKKKCKKKFRKRRVREWCPESCGFCPKVCSACESNKDNNFVVYTGRGYCSHQSDKKTK</sequence>
<accession>A0A448ZNN0</accession>
<name>A0A448ZNN0_9STRA</name>
<dbReference type="InterPro" id="IPR003582">
    <property type="entry name" value="ShKT_dom"/>
</dbReference>
<evidence type="ECO:0000313" key="3">
    <source>
        <dbReference type="Proteomes" id="UP000291116"/>
    </source>
</evidence>
<evidence type="ECO:0000313" key="2">
    <source>
        <dbReference type="EMBL" id="VEU43593.1"/>
    </source>
</evidence>
<feature type="domain" description="ShKT" evidence="1">
    <location>
        <begin position="209"/>
        <end position="254"/>
    </location>
</feature>
<dbReference type="EMBL" id="CAACVS010000564">
    <property type="protein sequence ID" value="VEU43593.1"/>
    <property type="molecule type" value="Genomic_DNA"/>
</dbReference>
<protein>
    <recommendedName>
        <fullName evidence="1">ShKT domain-containing protein</fullName>
    </recommendedName>
</protein>
<evidence type="ECO:0000259" key="1">
    <source>
        <dbReference type="PROSITE" id="PS51670"/>
    </source>
</evidence>
<dbReference type="PROSITE" id="PS51670">
    <property type="entry name" value="SHKT"/>
    <property type="match status" value="1"/>
</dbReference>
<dbReference type="OrthoDB" id="10651554at2759"/>
<gene>
    <name evidence="2" type="ORF">PSNMU_V1.4_AUG-EV-PASAV3_0106280</name>
</gene>
<keyword evidence="3" id="KW-1185">Reference proteome</keyword>